<evidence type="ECO:0000256" key="1">
    <source>
        <dbReference type="SAM" id="SignalP"/>
    </source>
</evidence>
<keyword evidence="3" id="KW-1185">Reference proteome</keyword>
<organism evidence="2 3">
    <name type="scientific">Rhodocytophaga rosea</name>
    <dbReference type="NCBI Taxonomy" id="2704465"/>
    <lineage>
        <taxon>Bacteria</taxon>
        <taxon>Pseudomonadati</taxon>
        <taxon>Bacteroidota</taxon>
        <taxon>Cytophagia</taxon>
        <taxon>Cytophagales</taxon>
        <taxon>Rhodocytophagaceae</taxon>
        <taxon>Rhodocytophaga</taxon>
    </lineage>
</organism>
<sequence>MKQKRIIFFSLLLFLLNSQAFAGGIRGTVKGDDGTILAFATIFVKQAGTGTAANADGFYEIALPAGTYEVSYQFLGYETESRQVTVGNDFVEVNIVLKTQVVQLKDIEVRAGKEDPAYTIMRKAIAKAKYHTQSIDSYAATVYIKGSGQLKDYPWLAKKTLEKEGITKDRVYISESVSEITYTRPNTFGEKVISIRSDGKDNNTSPNPFIFGSFYHPEVAETVSPLSPKAFAYYRFEYQGTFQDRSFQVSRIKVTPRSRGDNVVSGMIYIVENWWSIHSLDVQTTKLGIDIGIKMQYAPIEDKAWLPVSHRFKVNGKYLGFEFEYNYLATISNYKITMNPEVYVEAMEVIDDKLEKEEAKEAEKKFGQKDQPLQERMASGKEIGRKELKKMLKEYEKQEIKAQKEPEVVANTTYKIDSLAYKKNTAYWDSIRPVPLLKEEVKGYQISDSLAVEDRKKAEGDTVKASKHKGFQPWDIIMGDNYKLSKRSNFRIHTPVGGFNTVEGLNLIYKLTFGTILPDTNKTRFSITPAFRYAFSREKLSGLLTMRLQNKNYRLELQGGRYIRQYNQDESIWPLVNTFTTLFLEQNLMKLYERDFVNLLYRTKIGNKISLNSNLTWMRRRELANSSNFKIIDRRKIEGYTPNRPENEELLDTGFPEHEAFIGSIGISARPWLKYRIINGEKREISSSSPTFSLDYRRGFDGILGSDVRFDQLELGMKHGFDIGVRGKVDVALKGGMFLNKDKLFFMDYKHFLGNRTPFSTSDPVGSFRVLDYYRYSTADKYFVANVHYQFRKFLVTTIPIVRLTGIRENVFVNYLATPTSRNYTEVGYSIDGILRIFRLEAAAAFRDGKYVGYGLRIGIATSIGVNFSEE</sequence>
<proteinExistence type="predicted"/>
<dbReference type="Pfam" id="PF13715">
    <property type="entry name" value="CarbopepD_reg_2"/>
    <property type="match status" value="1"/>
</dbReference>
<keyword evidence="1" id="KW-0732">Signal</keyword>
<evidence type="ECO:0000313" key="2">
    <source>
        <dbReference type="EMBL" id="QHT65843.1"/>
    </source>
</evidence>
<dbReference type="SUPFAM" id="SSF49464">
    <property type="entry name" value="Carboxypeptidase regulatory domain-like"/>
    <property type="match status" value="1"/>
</dbReference>
<keyword evidence="2" id="KW-0121">Carboxypeptidase</keyword>
<dbReference type="InterPro" id="IPR043741">
    <property type="entry name" value="DUF5686"/>
</dbReference>
<feature type="chain" id="PRO_5025454378" evidence="1">
    <location>
        <begin position="23"/>
        <end position="871"/>
    </location>
</feature>
<reference evidence="2 3" key="1">
    <citation type="submission" date="2020-01" db="EMBL/GenBank/DDBJ databases">
        <authorList>
            <person name="Kim M.K."/>
        </authorList>
    </citation>
    <scope>NUCLEOTIDE SEQUENCE [LARGE SCALE GENOMIC DNA]</scope>
    <source>
        <strain evidence="2 3">172606-1</strain>
    </source>
</reference>
<protein>
    <submittedName>
        <fullName evidence="2">Carboxypeptidase-like regulatory domain-containing protein</fullName>
    </submittedName>
</protein>
<name>A0A6C0GDG6_9BACT</name>
<accession>A0A6C0GDG6</accession>
<gene>
    <name evidence="2" type="ORF">GXP67_03760</name>
</gene>
<dbReference type="AlphaFoldDB" id="A0A6C0GDG6"/>
<dbReference type="Proteomes" id="UP000480178">
    <property type="component" value="Chromosome"/>
</dbReference>
<keyword evidence="2" id="KW-0378">Hydrolase</keyword>
<dbReference type="Gene3D" id="2.60.40.1120">
    <property type="entry name" value="Carboxypeptidase-like, regulatory domain"/>
    <property type="match status" value="1"/>
</dbReference>
<dbReference type="EMBL" id="CP048222">
    <property type="protein sequence ID" value="QHT65843.1"/>
    <property type="molecule type" value="Genomic_DNA"/>
</dbReference>
<keyword evidence="2" id="KW-0645">Protease</keyword>
<dbReference type="KEGG" id="rhoz:GXP67_03760"/>
<dbReference type="InterPro" id="IPR008969">
    <property type="entry name" value="CarboxyPept-like_regulatory"/>
</dbReference>
<dbReference type="Pfam" id="PF18939">
    <property type="entry name" value="DUF5686"/>
    <property type="match status" value="1"/>
</dbReference>
<feature type="signal peptide" evidence="1">
    <location>
        <begin position="1"/>
        <end position="22"/>
    </location>
</feature>
<dbReference type="RefSeq" id="WP_162441920.1">
    <property type="nucleotide sequence ID" value="NZ_CP048222.1"/>
</dbReference>
<dbReference type="GO" id="GO:0004180">
    <property type="term" value="F:carboxypeptidase activity"/>
    <property type="evidence" value="ECO:0007669"/>
    <property type="project" value="UniProtKB-KW"/>
</dbReference>
<evidence type="ECO:0000313" key="3">
    <source>
        <dbReference type="Proteomes" id="UP000480178"/>
    </source>
</evidence>